<feature type="compositionally biased region" description="Basic and acidic residues" evidence="12">
    <location>
        <begin position="126"/>
        <end position="138"/>
    </location>
</feature>
<evidence type="ECO:0000259" key="14">
    <source>
        <dbReference type="PROSITE" id="PS50271"/>
    </source>
</evidence>
<dbReference type="GO" id="GO:0005634">
    <property type="term" value="C:nucleus"/>
    <property type="evidence" value="ECO:0007669"/>
    <property type="project" value="TreeGrafter"/>
</dbReference>
<keyword evidence="4" id="KW-0645">Protease</keyword>
<evidence type="ECO:0000256" key="11">
    <source>
        <dbReference type="PROSITE-ProRule" id="PRU00502"/>
    </source>
</evidence>
<reference evidence="15 16" key="1">
    <citation type="journal article" date="2019" name="G3 (Bethesda)">
        <title>Sequencing of a Wild Apple (Malus baccata) Genome Unravels the Differences Between Cultivated and Wild Apple Species Regarding Disease Resistance and Cold Tolerance.</title>
        <authorList>
            <person name="Chen X."/>
        </authorList>
    </citation>
    <scope>NUCLEOTIDE SEQUENCE [LARGE SCALE GENOMIC DNA]</scope>
    <source>
        <strain evidence="16">cv. Shandingzi</strain>
        <tissue evidence="15">Leaves</tissue>
    </source>
</reference>
<keyword evidence="8" id="KW-0378">Hydrolase</keyword>
<comment type="catalytic activity">
    <reaction evidence="1">
        <text>Thiol-dependent hydrolysis of ester, thioester, amide, peptide and isopeptide bonds formed by the C-terminal Gly of ubiquitin (a 76-residue protein attached to proteins as an intracellular targeting signal).</text>
        <dbReference type="EC" id="3.4.19.12"/>
    </reaction>
</comment>
<keyword evidence="6 11" id="KW-0863">Zinc-finger</keyword>
<evidence type="ECO:0000256" key="12">
    <source>
        <dbReference type="SAM" id="MobiDB-lite"/>
    </source>
</evidence>
<dbReference type="GO" id="GO:0016579">
    <property type="term" value="P:protein deubiquitination"/>
    <property type="evidence" value="ECO:0007669"/>
    <property type="project" value="InterPro"/>
</dbReference>
<comment type="similarity">
    <text evidence="2">Belongs to the peptidase C19 family.</text>
</comment>
<evidence type="ECO:0000256" key="10">
    <source>
        <dbReference type="ARBA" id="ARBA00058678"/>
    </source>
</evidence>
<accession>A0A540MZ70</accession>
<dbReference type="InterPro" id="IPR038765">
    <property type="entry name" value="Papain-like_cys_pep_sf"/>
</dbReference>
<dbReference type="SMART" id="SM00290">
    <property type="entry name" value="ZnF_UBP"/>
    <property type="match status" value="1"/>
</dbReference>
<evidence type="ECO:0000313" key="16">
    <source>
        <dbReference type="Proteomes" id="UP000315295"/>
    </source>
</evidence>
<dbReference type="Proteomes" id="UP000315295">
    <property type="component" value="Unassembled WGS sequence"/>
</dbReference>
<feature type="compositionally biased region" description="Basic residues" evidence="12">
    <location>
        <begin position="169"/>
        <end position="180"/>
    </location>
</feature>
<feature type="region of interest" description="Disordered" evidence="12">
    <location>
        <begin position="163"/>
        <end position="185"/>
    </location>
</feature>
<feature type="compositionally biased region" description="Low complexity" evidence="12">
    <location>
        <begin position="509"/>
        <end position="521"/>
    </location>
</feature>
<evidence type="ECO:0000256" key="4">
    <source>
        <dbReference type="ARBA" id="ARBA00022670"/>
    </source>
</evidence>
<dbReference type="GO" id="GO:0005829">
    <property type="term" value="C:cytosol"/>
    <property type="evidence" value="ECO:0007669"/>
    <property type="project" value="TreeGrafter"/>
</dbReference>
<comment type="caution">
    <text evidence="15">The sequence shown here is derived from an EMBL/GenBank/DDBJ whole genome shotgun (WGS) entry which is preliminary data.</text>
</comment>
<dbReference type="PROSITE" id="PS00972">
    <property type="entry name" value="USP_1"/>
    <property type="match status" value="1"/>
</dbReference>
<dbReference type="AlphaFoldDB" id="A0A540MZ70"/>
<keyword evidence="16" id="KW-1185">Reference proteome</keyword>
<evidence type="ECO:0000256" key="8">
    <source>
        <dbReference type="ARBA" id="ARBA00022801"/>
    </source>
</evidence>
<evidence type="ECO:0000256" key="2">
    <source>
        <dbReference type="ARBA" id="ARBA00009085"/>
    </source>
</evidence>
<dbReference type="STRING" id="106549.A0A540MZ70"/>
<evidence type="ECO:0000256" key="1">
    <source>
        <dbReference type="ARBA" id="ARBA00000707"/>
    </source>
</evidence>
<comment type="function">
    <text evidence="10">Recognizes and hydrolyzes the peptide bond at the C-terminal Gly of ubiquitin. Involved in the processing of poly-ubiquitin precursors as well as that of ubiquitinated proteins. Is involved in resistance to the arginine analog canavanine (CAN).</text>
</comment>
<dbReference type="GO" id="GO:0004843">
    <property type="term" value="F:cysteine-type deubiquitinase activity"/>
    <property type="evidence" value="ECO:0007669"/>
    <property type="project" value="UniProtKB-EC"/>
</dbReference>
<dbReference type="Pfam" id="PF02148">
    <property type="entry name" value="zf-UBP"/>
    <property type="match status" value="1"/>
</dbReference>
<name>A0A540MZ70_MALBA</name>
<feature type="domain" description="USP" evidence="13">
    <location>
        <begin position="314"/>
        <end position="1105"/>
    </location>
</feature>
<keyword evidence="5" id="KW-0479">Metal-binding</keyword>
<keyword evidence="9" id="KW-0862">Zinc</keyword>
<evidence type="ECO:0000256" key="5">
    <source>
        <dbReference type="ARBA" id="ARBA00022723"/>
    </source>
</evidence>
<dbReference type="InterPro" id="IPR001607">
    <property type="entry name" value="Znf_UBP"/>
</dbReference>
<dbReference type="PROSITE" id="PS00973">
    <property type="entry name" value="USP_2"/>
    <property type="match status" value="1"/>
</dbReference>
<dbReference type="InterPro" id="IPR013083">
    <property type="entry name" value="Znf_RING/FYVE/PHD"/>
</dbReference>
<dbReference type="PROSITE" id="PS50235">
    <property type="entry name" value="USP_3"/>
    <property type="match status" value="1"/>
</dbReference>
<dbReference type="FunFam" id="3.30.40.10:FF:000900">
    <property type="entry name" value="Ubiquitinyl hydrolase 1"/>
    <property type="match status" value="1"/>
</dbReference>
<feature type="compositionally biased region" description="Polar residues" evidence="12">
    <location>
        <begin position="646"/>
        <end position="663"/>
    </location>
</feature>
<dbReference type="PANTHER" id="PTHR24006:SF781">
    <property type="entry name" value="LD34905P"/>
    <property type="match status" value="1"/>
</dbReference>
<dbReference type="InterPro" id="IPR018200">
    <property type="entry name" value="USP_CS"/>
</dbReference>
<dbReference type="SUPFAM" id="SSF57850">
    <property type="entry name" value="RING/U-box"/>
    <property type="match status" value="1"/>
</dbReference>
<evidence type="ECO:0000256" key="7">
    <source>
        <dbReference type="ARBA" id="ARBA00022786"/>
    </source>
</evidence>
<protein>
    <recommendedName>
        <fullName evidence="3">ubiquitinyl hydrolase 1</fullName>
        <ecNumber evidence="3">3.4.19.12</ecNumber>
    </recommendedName>
</protein>
<keyword evidence="7" id="KW-0833">Ubl conjugation pathway</keyword>
<feature type="compositionally biased region" description="Basic and acidic residues" evidence="12">
    <location>
        <begin position="94"/>
        <end position="106"/>
    </location>
</feature>
<dbReference type="PROSITE" id="PS50271">
    <property type="entry name" value="ZF_UBP"/>
    <property type="match status" value="1"/>
</dbReference>
<feature type="compositionally biased region" description="Basic residues" evidence="12">
    <location>
        <begin position="485"/>
        <end position="502"/>
    </location>
</feature>
<dbReference type="GO" id="GO:0006508">
    <property type="term" value="P:proteolysis"/>
    <property type="evidence" value="ECO:0007669"/>
    <property type="project" value="UniProtKB-KW"/>
</dbReference>
<dbReference type="EMBL" id="VIEB01000153">
    <property type="protein sequence ID" value="TQE03543.1"/>
    <property type="molecule type" value="Genomic_DNA"/>
</dbReference>
<dbReference type="EC" id="3.4.19.12" evidence="3"/>
<feature type="compositionally biased region" description="Acidic residues" evidence="12">
    <location>
        <begin position="761"/>
        <end position="770"/>
    </location>
</feature>
<dbReference type="SUPFAM" id="SSF54001">
    <property type="entry name" value="Cysteine proteinases"/>
    <property type="match status" value="1"/>
</dbReference>
<feature type="region of interest" description="Disordered" evidence="12">
    <location>
        <begin position="638"/>
        <end position="675"/>
    </location>
</feature>
<dbReference type="Gene3D" id="3.90.70.10">
    <property type="entry name" value="Cysteine proteinases"/>
    <property type="match status" value="2"/>
</dbReference>
<dbReference type="InterPro" id="IPR050164">
    <property type="entry name" value="Peptidase_C19"/>
</dbReference>
<proteinExistence type="inferred from homology"/>
<feature type="domain" description="UBP-type" evidence="14">
    <location>
        <begin position="130"/>
        <end position="267"/>
    </location>
</feature>
<dbReference type="Gene3D" id="3.30.40.10">
    <property type="entry name" value="Zinc/RING finger domain, C3HC4 (zinc finger)"/>
    <property type="match status" value="1"/>
</dbReference>
<feature type="region of interest" description="Disordered" evidence="12">
    <location>
        <begin position="736"/>
        <end position="772"/>
    </location>
</feature>
<dbReference type="GO" id="GO:0008270">
    <property type="term" value="F:zinc ion binding"/>
    <property type="evidence" value="ECO:0007669"/>
    <property type="project" value="UniProtKB-KW"/>
</dbReference>
<dbReference type="Pfam" id="PF00443">
    <property type="entry name" value="UCH"/>
    <property type="match status" value="1"/>
</dbReference>
<evidence type="ECO:0000256" key="9">
    <source>
        <dbReference type="ARBA" id="ARBA00022833"/>
    </source>
</evidence>
<evidence type="ECO:0000256" key="3">
    <source>
        <dbReference type="ARBA" id="ARBA00012759"/>
    </source>
</evidence>
<sequence length="1105" mass="120985">MLSLNLHSWRLDVVHQFACHLAERLGVAPKALKFTTPHPRSAPPTWIDPKPPTPSSPFILCDDFPEKLSVRYWSSSPDFEEFMGKKVKKKARAPPREKLVAADSPKKAPQPSNPSVKDGDDGVSVAKERRPCPHVDKGVDLDKLSAKIGSSGPVRCEDCREGALDRRGGKGKGKHGKKKGSSSVDSKSESKAIWVCLECGHYSCGGIGLPTTPQCHAVRHARQTRHPIVIHFEKPQMRWCFPCNMLITIEKPEEDGEQKDVFADIVKLIKGHSSEGSLVNAEDVWFASGSVTSEIKSASNISCGLDGRGGYMVRGLVNLGNTCFFNSVLQNLLAIDRLRGYFLNLDASTGALTVSLKKLFAEAKPEAGLKNVINPRSLFGCVCSKASQFRGYQQQDSHELLRCLLDGLCTEELSMRKRINSSQENGNPSNSGPTFVEAAFGGQTSSTVCCVECGHSSIVYESFLDLSLSVPTRKSPSKAAQPTSRAKKTKLPPKRSGKLRPKNNKEKNSVPSPSVPTPSTSGEVSDHSDQPQSSSTDPNVAEQKELVVNSLSAVQESPNEQVCEDAAEQTSTLLDDCSGLDYLDSGNMVDDNEVCEDAAEQTSTLLDDCSWLDYLDSGNMLDDNDFSSQNNDVSIVQDSENKSSHLNDVSLQSGSESSNQVFTLNKEPNVEPDRSSVNSWEEELPLQVQDSEVLLLPYKAGCSTTEEIMGGEGEASSSVVGCGQDDFGFGDLFNEPEVYGPPTRPSVGEGGTDTSIIASESDPDEVDDTDSPVSVESCLTHFIRPELLANENAWHCENCSKILQRQRLEGKKQGKSAAKVLINGCEARTQSDSLSLNTGPADVRRLGNGNVKSNTGCNQFGENFVLHDGKINCLNQNCSAIENGRSDKSNSVVCQRQDEMEDAPPVQSNTSDCTNACSLESFSDQVIDSRADESRSASFTCDIVPQTNYGILDGHRESEESEDEEVNSKRVNVKRNATKRYLINRAPPILTIHLKRFSQDARGRLSKLNGHISFQEKIDLRPYMDSRCTDGEKYEYQLLGVVEHSGTMRGGHYVAYVRGGERSRGKTERENTGHAWYYASDAHVRQVPLDDVLRAEAYILFYEKT</sequence>
<evidence type="ECO:0000256" key="6">
    <source>
        <dbReference type="ARBA" id="ARBA00022771"/>
    </source>
</evidence>
<evidence type="ECO:0000259" key="13">
    <source>
        <dbReference type="PROSITE" id="PS50235"/>
    </source>
</evidence>
<feature type="region of interest" description="Disordered" evidence="12">
    <location>
        <begin position="86"/>
        <end position="138"/>
    </location>
</feature>
<feature type="compositionally biased region" description="Polar residues" evidence="12">
    <location>
        <begin position="472"/>
        <end position="484"/>
    </location>
</feature>
<dbReference type="InterPro" id="IPR028889">
    <property type="entry name" value="USP"/>
</dbReference>
<gene>
    <name evidence="15" type="ORF">C1H46_010858</name>
</gene>
<dbReference type="InterPro" id="IPR001394">
    <property type="entry name" value="Peptidase_C19_UCH"/>
</dbReference>
<organism evidence="15 16">
    <name type="scientific">Malus baccata</name>
    <name type="common">Siberian crab apple</name>
    <name type="synonym">Pyrus baccata</name>
    <dbReference type="NCBI Taxonomy" id="106549"/>
    <lineage>
        <taxon>Eukaryota</taxon>
        <taxon>Viridiplantae</taxon>
        <taxon>Streptophyta</taxon>
        <taxon>Embryophyta</taxon>
        <taxon>Tracheophyta</taxon>
        <taxon>Spermatophyta</taxon>
        <taxon>Magnoliopsida</taxon>
        <taxon>eudicotyledons</taxon>
        <taxon>Gunneridae</taxon>
        <taxon>Pentapetalae</taxon>
        <taxon>rosids</taxon>
        <taxon>fabids</taxon>
        <taxon>Rosales</taxon>
        <taxon>Rosaceae</taxon>
        <taxon>Amygdaloideae</taxon>
        <taxon>Maleae</taxon>
        <taxon>Malus</taxon>
    </lineage>
</organism>
<dbReference type="PANTHER" id="PTHR24006">
    <property type="entry name" value="UBIQUITIN CARBOXYL-TERMINAL HYDROLASE"/>
    <property type="match status" value="1"/>
</dbReference>
<evidence type="ECO:0000313" key="15">
    <source>
        <dbReference type="EMBL" id="TQE03543.1"/>
    </source>
</evidence>
<feature type="region of interest" description="Disordered" evidence="12">
    <location>
        <begin position="472"/>
        <end position="540"/>
    </location>
</feature>